<dbReference type="Gene3D" id="3.40.50.2300">
    <property type="match status" value="1"/>
</dbReference>
<dbReference type="AlphaFoldDB" id="A0A1H6ESU7"/>
<dbReference type="GO" id="GO:0009927">
    <property type="term" value="F:histidine phosphotransfer kinase activity"/>
    <property type="evidence" value="ECO:0007669"/>
    <property type="project" value="TreeGrafter"/>
</dbReference>
<keyword evidence="4 8" id="KW-0597">Phosphoprotein</keyword>
<organism evidence="12 13">
    <name type="scientific">Nonomuraea solani</name>
    <dbReference type="NCBI Taxonomy" id="1144553"/>
    <lineage>
        <taxon>Bacteria</taxon>
        <taxon>Bacillati</taxon>
        <taxon>Actinomycetota</taxon>
        <taxon>Actinomycetes</taxon>
        <taxon>Streptosporangiales</taxon>
        <taxon>Streptosporangiaceae</taxon>
        <taxon>Nonomuraea</taxon>
    </lineage>
</organism>
<dbReference type="InterPro" id="IPR036890">
    <property type="entry name" value="HATPase_C_sf"/>
</dbReference>
<keyword evidence="9" id="KW-0175">Coiled coil</keyword>
<comment type="catalytic activity">
    <reaction evidence="1">
        <text>ATP + protein L-histidine = ADP + protein N-phospho-L-histidine.</text>
        <dbReference type="EC" id="2.7.13.3"/>
    </reaction>
</comment>
<dbReference type="InterPro" id="IPR003661">
    <property type="entry name" value="HisK_dim/P_dom"/>
</dbReference>
<dbReference type="SUPFAM" id="SSF47384">
    <property type="entry name" value="Homodimeric domain of signal transducing histidine kinase"/>
    <property type="match status" value="1"/>
</dbReference>
<evidence type="ECO:0000313" key="13">
    <source>
        <dbReference type="Proteomes" id="UP000236732"/>
    </source>
</evidence>
<dbReference type="Pfam" id="PF02518">
    <property type="entry name" value="HATPase_c"/>
    <property type="match status" value="1"/>
</dbReference>
<evidence type="ECO:0000256" key="2">
    <source>
        <dbReference type="ARBA" id="ARBA00004236"/>
    </source>
</evidence>
<dbReference type="SUPFAM" id="SSF55874">
    <property type="entry name" value="ATPase domain of HSP90 chaperone/DNA topoisomerase II/histidine kinase"/>
    <property type="match status" value="1"/>
</dbReference>
<evidence type="ECO:0000256" key="6">
    <source>
        <dbReference type="ARBA" id="ARBA00022777"/>
    </source>
</evidence>
<keyword evidence="13" id="KW-1185">Reference proteome</keyword>
<dbReference type="PROSITE" id="PS50109">
    <property type="entry name" value="HIS_KIN"/>
    <property type="match status" value="1"/>
</dbReference>
<dbReference type="EMBL" id="FNVT01000015">
    <property type="protein sequence ID" value="SEH00025.1"/>
    <property type="molecule type" value="Genomic_DNA"/>
</dbReference>
<evidence type="ECO:0000256" key="7">
    <source>
        <dbReference type="ARBA" id="ARBA00023012"/>
    </source>
</evidence>
<dbReference type="Proteomes" id="UP000236732">
    <property type="component" value="Unassembled WGS sequence"/>
</dbReference>
<reference evidence="12 13" key="1">
    <citation type="submission" date="2016-10" db="EMBL/GenBank/DDBJ databases">
        <authorList>
            <person name="de Groot N.N."/>
        </authorList>
    </citation>
    <scope>NUCLEOTIDE SEQUENCE [LARGE SCALE GENOMIC DNA]</scope>
    <source>
        <strain evidence="12 13">CGMCC 4.7037</strain>
    </source>
</reference>
<evidence type="ECO:0000313" key="12">
    <source>
        <dbReference type="EMBL" id="SEH00025.1"/>
    </source>
</evidence>
<dbReference type="InterPro" id="IPR036097">
    <property type="entry name" value="HisK_dim/P_sf"/>
</dbReference>
<feature type="domain" description="Response regulatory" evidence="11">
    <location>
        <begin position="437"/>
        <end position="546"/>
    </location>
</feature>
<evidence type="ECO:0000256" key="8">
    <source>
        <dbReference type="PROSITE-ProRule" id="PRU00169"/>
    </source>
</evidence>
<keyword evidence="6" id="KW-0418">Kinase</keyword>
<keyword evidence="5" id="KW-0808">Transferase</keyword>
<evidence type="ECO:0000256" key="4">
    <source>
        <dbReference type="ARBA" id="ARBA00022553"/>
    </source>
</evidence>
<dbReference type="InterPro" id="IPR005467">
    <property type="entry name" value="His_kinase_dom"/>
</dbReference>
<sequence length="552" mass="60500">MATIELIRVRIATDQDVFVLRRLGRAAAELTGLESQDQIRVATALSEVGREVFGPGASAVLELGEHELLITLEHTRPTGLADSEGLTLAARLVDGVTLDGGRVTLAKRLRPHPRPAPVEEIRDKLARLAPVSALEELREQNRELAETLEDVLRLNAELQETNTGVLAMYNQLSDELEETNRGVVALYAELDEKSSLLREAGDARNRFWATVSHELRTPLNSVIGLVRLLTGPGGEPLTEEQAHQVRLIGTSTETLLELVSELLDMAKAESGRLDPQPSEVDLARMAGQLHVTMRPTSERAGVELRHEVAPEIAELYVDEGMLLRILRNLLSNALKFTQSGEVTLRAHPDDTKDEVVITVTDTGIGIAPEHLPRVFEDFFQVPGTLQVRYRGTGLGLPYARRLAEALGGTLELDSRPGEGTTATLRLPHYSGPPELGRVLIADDDEAFRASARRMLHGFATRVDEAADGAVALDLMAVSPPDVILVDMLMPRVDGNVLLQRMAEDERLSRIPVVVVTIAPQRAPDSRPVLSKHGLRREQLLQAIRSARGVRDD</sequence>
<accession>A0A1H6ESU7</accession>
<gene>
    <name evidence="12" type="ORF">SAMN05444920_1153</name>
</gene>
<feature type="modified residue" description="4-aspartylphosphate" evidence="8">
    <location>
        <position position="486"/>
    </location>
</feature>
<name>A0A1H6ESU7_9ACTN</name>
<dbReference type="OrthoDB" id="340764at2"/>
<dbReference type="Pfam" id="PF00512">
    <property type="entry name" value="HisKA"/>
    <property type="match status" value="1"/>
</dbReference>
<evidence type="ECO:0000256" key="1">
    <source>
        <dbReference type="ARBA" id="ARBA00000085"/>
    </source>
</evidence>
<dbReference type="CDD" id="cd00156">
    <property type="entry name" value="REC"/>
    <property type="match status" value="1"/>
</dbReference>
<dbReference type="SMART" id="SM00387">
    <property type="entry name" value="HATPase_c"/>
    <property type="match status" value="1"/>
</dbReference>
<dbReference type="GO" id="GO:0005886">
    <property type="term" value="C:plasma membrane"/>
    <property type="evidence" value="ECO:0007669"/>
    <property type="project" value="UniProtKB-SubCell"/>
</dbReference>
<dbReference type="InterPro" id="IPR001789">
    <property type="entry name" value="Sig_transdc_resp-reg_receiver"/>
</dbReference>
<proteinExistence type="predicted"/>
<feature type="coiled-coil region" evidence="9">
    <location>
        <begin position="131"/>
        <end position="161"/>
    </location>
</feature>
<dbReference type="InterPro" id="IPR004358">
    <property type="entry name" value="Sig_transdc_His_kin-like_C"/>
</dbReference>
<evidence type="ECO:0000259" key="11">
    <source>
        <dbReference type="PROSITE" id="PS50110"/>
    </source>
</evidence>
<dbReference type="CDD" id="cd00082">
    <property type="entry name" value="HisKA"/>
    <property type="match status" value="1"/>
</dbReference>
<dbReference type="Gene3D" id="1.10.287.130">
    <property type="match status" value="1"/>
</dbReference>
<dbReference type="InterPro" id="IPR011006">
    <property type="entry name" value="CheY-like_superfamily"/>
</dbReference>
<dbReference type="PRINTS" id="PR00344">
    <property type="entry name" value="BCTRLSENSOR"/>
</dbReference>
<dbReference type="CDD" id="cd16922">
    <property type="entry name" value="HATPase_EvgS-ArcB-TorS-like"/>
    <property type="match status" value="1"/>
</dbReference>
<evidence type="ECO:0000259" key="10">
    <source>
        <dbReference type="PROSITE" id="PS50109"/>
    </source>
</evidence>
<dbReference type="EC" id="2.7.13.3" evidence="3"/>
<evidence type="ECO:0000256" key="9">
    <source>
        <dbReference type="SAM" id="Coils"/>
    </source>
</evidence>
<comment type="subcellular location">
    <subcellularLocation>
        <location evidence="2">Cell membrane</location>
    </subcellularLocation>
</comment>
<keyword evidence="7" id="KW-0902">Two-component regulatory system</keyword>
<dbReference type="SMART" id="SM00448">
    <property type="entry name" value="REC"/>
    <property type="match status" value="1"/>
</dbReference>
<protein>
    <recommendedName>
        <fullName evidence="3">histidine kinase</fullName>
        <ecNumber evidence="3">2.7.13.3</ecNumber>
    </recommendedName>
</protein>
<dbReference type="RefSeq" id="WP_103961208.1">
    <property type="nucleotide sequence ID" value="NZ_FNVT01000015.1"/>
</dbReference>
<dbReference type="InterPro" id="IPR003594">
    <property type="entry name" value="HATPase_dom"/>
</dbReference>
<dbReference type="GO" id="GO:0000155">
    <property type="term" value="F:phosphorelay sensor kinase activity"/>
    <property type="evidence" value="ECO:0007669"/>
    <property type="project" value="InterPro"/>
</dbReference>
<dbReference type="PROSITE" id="PS50110">
    <property type="entry name" value="RESPONSE_REGULATORY"/>
    <property type="match status" value="1"/>
</dbReference>
<dbReference type="PANTHER" id="PTHR43047:SF72">
    <property type="entry name" value="OSMOSENSING HISTIDINE PROTEIN KINASE SLN1"/>
    <property type="match status" value="1"/>
</dbReference>
<feature type="domain" description="Histidine kinase" evidence="10">
    <location>
        <begin position="210"/>
        <end position="430"/>
    </location>
</feature>
<dbReference type="PANTHER" id="PTHR43047">
    <property type="entry name" value="TWO-COMPONENT HISTIDINE PROTEIN KINASE"/>
    <property type="match status" value="1"/>
</dbReference>
<dbReference type="Gene3D" id="3.30.565.10">
    <property type="entry name" value="Histidine kinase-like ATPase, C-terminal domain"/>
    <property type="match status" value="1"/>
</dbReference>
<evidence type="ECO:0000256" key="3">
    <source>
        <dbReference type="ARBA" id="ARBA00012438"/>
    </source>
</evidence>
<dbReference type="SUPFAM" id="SSF52172">
    <property type="entry name" value="CheY-like"/>
    <property type="match status" value="1"/>
</dbReference>
<dbReference type="Pfam" id="PF00072">
    <property type="entry name" value="Response_reg"/>
    <property type="match status" value="1"/>
</dbReference>
<dbReference type="SMART" id="SM00388">
    <property type="entry name" value="HisKA"/>
    <property type="match status" value="1"/>
</dbReference>
<evidence type="ECO:0000256" key="5">
    <source>
        <dbReference type="ARBA" id="ARBA00022679"/>
    </source>
</evidence>